<dbReference type="InterPro" id="IPR018710">
    <property type="entry name" value="DUF2232"/>
</dbReference>
<dbReference type="AlphaFoldDB" id="A0A178MIX3"/>
<keyword evidence="3" id="KW-1185">Reference proteome</keyword>
<reference evidence="2 3" key="1">
    <citation type="submission" date="2016-04" db="EMBL/GenBank/DDBJ databases">
        <title>Draft genome sequence of freshwater magnetotactic bacteria Magnetospirillum marisnigri SP-1 and Magnetospirillum moscoviense BB-1.</title>
        <authorList>
            <person name="Koziaeva V."/>
            <person name="Dziuba M.V."/>
            <person name="Ivanov T.M."/>
            <person name="Kuznetsov B."/>
            <person name="Grouzdev D.S."/>
        </authorList>
    </citation>
    <scope>NUCLEOTIDE SEQUENCE [LARGE SCALE GENOMIC DNA]</scope>
    <source>
        <strain evidence="2 3">BB-1</strain>
    </source>
</reference>
<keyword evidence="1" id="KW-0812">Transmembrane</keyword>
<protein>
    <recommendedName>
        <fullName evidence="4">DUF2232 domain-containing protein</fullName>
    </recommendedName>
</protein>
<evidence type="ECO:0000313" key="3">
    <source>
        <dbReference type="Proteomes" id="UP000078543"/>
    </source>
</evidence>
<proteinExistence type="predicted"/>
<dbReference type="OrthoDB" id="7335270at2"/>
<comment type="caution">
    <text evidence="2">The sequence shown here is derived from an EMBL/GenBank/DDBJ whole genome shotgun (WGS) entry which is preliminary data.</text>
</comment>
<feature type="transmembrane region" description="Helical" evidence="1">
    <location>
        <begin position="239"/>
        <end position="268"/>
    </location>
</feature>
<gene>
    <name evidence="2" type="ORF">A6A05_03410</name>
</gene>
<keyword evidence="1" id="KW-0472">Membrane</keyword>
<accession>A0A178MIX3</accession>
<feature type="transmembrane region" description="Helical" evidence="1">
    <location>
        <begin position="206"/>
        <end position="227"/>
    </location>
</feature>
<evidence type="ECO:0000313" key="2">
    <source>
        <dbReference type="EMBL" id="OAN47954.1"/>
    </source>
</evidence>
<evidence type="ECO:0008006" key="4">
    <source>
        <dbReference type="Google" id="ProtNLM"/>
    </source>
</evidence>
<dbReference type="STRING" id="1437059.A6A05_03410"/>
<dbReference type="Pfam" id="PF09991">
    <property type="entry name" value="DUF2232"/>
    <property type="match status" value="1"/>
</dbReference>
<feature type="transmembrane region" description="Helical" evidence="1">
    <location>
        <begin position="146"/>
        <end position="168"/>
    </location>
</feature>
<organism evidence="2 3">
    <name type="scientific">Magnetospirillum moscoviense</name>
    <dbReference type="NCBI Taxonomy" id="1437059"/>
    <lineage>
        <taxon>Bacteria</taxon>
        <taxon>Pseudomonadati</taxon>
        <taxon>Pseudomonadota</taxon>
        <taxon>Alphaproteobacteria</taxon>
        <taxon>Rhodospirillales</taxon>
        <taxon>Rhodospirillaceae</taxon>
        <taxon>Magnetospirillum</taxon>
    </lineage>
</organism>
<name>A0A178MIX3_9PROT</name>
<feature type="transmembrane region" description="Helical" evidence="1">
    <location>
        <begin position="41"/>
        <end position="59"/>
    </location>
</feature>
<feature type="transmembrane region" description="Helical" evidence="1">
    <location>
        <begin position="80"/>
        <end position="100"/>
    </location>
</feature>
<evidence type="ECO:0000256" key="1">
    <source>
        <dbReference type="SAM" id="Phobius"/>
    </source>
</evidence>
<sequence>MVLSYLAPLPMMMIGLWAGAAATLVAAVVGAAAVAGTVGGVSALLFLVATALPALVVANRSLLWRENQDGSIEWYPPGEVLAWLTAIGLALLLCGAALMADHPDGVRGFVAEMIGKALDLIAAELPPDRRADAVTWWTPLFPAMTVVSWLLMAVANACGAQALLVRMGKNHRPKPAYRELMLPNWPAAALAVTGLLGVAAGGDVGFVAANLAVVLLVPFVFLGLAGIHRFAATKPQSRLILGLVYGLLILAFGWAAIIVALIGLVRFWRLRFRRPSSGGGMEG</sequence>
<keyword evidence="1" id="KW-1133">Transmembrane helix</keyword>
<feature type="transmembrane region" description="Helical" evidence="1">
    <location>
        <begin position="180"/>
        <end position="200"/>
    </location>
</feature>
<dbReference type="Proteomes" id="UP000078543">
    <property type="component" value="Unassembled WGS sequence"/>
</dbReference>
<dbReference type="EMBL" id="LWQU01000163">
    <property type="protein sequence ID" value="OAN47954.1"/>
    <property type="molecule type" value="Genomic_DNA"/>
</dbReference>